<evidence type="ECO:0000313" key="1">
    <source>
        <dbReference type="Proteomes" id="UP000035680"/>
    </source>
</evidence>
<accession>A0A0K0G5E4</accession>
<evidence type="ECO:0000313" key="2">
    <source>
        <dbReference type="WBParaSite" id="SVE_1996100.1"/>
    </source>
</evidence>
<proteinExistence type="predicted"/>
<protein>
    <submittedName>
        <fullName evidence="2">Fn3_like domain-containing protein</fullName>
    </submittedName>
</protein>
<keyword evidence="1" id="KW-1185">Reference proteome</keyword>
<sequence>MSSDSIHFFVQNKVNVPEVIEMTYKTNYVIVPHQAQDLRFVIDLKKLEKSYIKGSDLIDGQCLQLVIRGVDVKFMEK</sequence>
<reference evidence="1" key="1">
    <citation type="submission" date="2014-07" db="EMBL/GenBank/DDBJ databases">
        <authorList>
            <person name="Martin A.A"/>
            <person name="De Silva N."/>
        </authorList>
    </citation>
    <scope>NUCLEOTIDE SEQUENCE</scope>
</reference>
<dbReference type="AlphaFoldDB" id="A0A0K0G5E4"/>
<dbReference type="Proteomes" id="UP000035680">
    <property type="component" value="Unassembled WGS sequence"/>
</dbReference>
<reference evidence="2" key="2">
    <citation type="submission" date="2015-08" db="UniProtKB">
        <authorList>
            <consortium name="WormBaseParasite"/>
        </authorList>
    </citation>
    <scope>IDENTIFICATION</scope>
</reference>
<dbReference type="WBParaSite" id="SVE_1996100.1">
    <property type="protein sequence ID" value="SVE_1996100.1"/>
    <property type="gene ID" value="SVE_1996100"/>
</dbReference>
<name>A0A0K0G5E4_STRVS</name>
<organism evidence="1 2">
    <name type="scientific">Strongyloides venezuelensis</name>
    <name type="common">Threadworm</name>
    <dbReference type="NCBI Taxonomy" id="75913"/>
    <lineage>
        <taxon>Eukaryota</taxon>
        <taxon>Metazoa</taxon>
        <taxon>Ecdysozoa</taxon>
        <taxon>Nematoda</taxon>
        <taxon>Chromadorea</taxon>
        <taxon>Rhabditida</taxon>
        <taxon>Tylenchina</taxon>
        <taxon>Panagrolaimomorpha</taxon>
        <taxon>Strongyloidoidea</taxon>
        <taxon>Strongyloididae</taxon>
        <taxon>Strongyloides</taxon>
    </lineage>
</organism>